<accession>A0AC11EE36</accession>
<reference evidence="1" key="3">
    <citation type="submission" date="2025-09" db="UniProtKB">
        <authorList>
            <consortium name="Ensembl"/>
        </authorList>
    </citation>
    <scope>IDENTIFICATION</scope>
</reference>
<dbReference type="Ensembl" id="ENSOART00020074294.1">
    <property type="protein sequence ID" value="ENSOARP00020057336.1"/>
    <property type="gene ID" value="ENSOARG00020040700.1"/>
</dbReference>
<sequence length="156" mass="17771">MPSSHLILCHPLLLLPPIPPSIRVFSSKSTLRMRWPKYWSFSFSIRPPKEHPGLIPFRMDWLDLLAVQGTLKSLLQHHSSKPSILQRSAFFTVQLSHPYTTTGKTIALTRRAFVGKVMALLLNMLSRLVITFLPRSKHLLKNFMAAVTVCSDKVIK</sequence>
<reference evidence="1" key="2">
    <citation type="submission" date="2025-08" db="UniProtKB">
        <authorList>
            <consortium name="Ensembl"/>
        </authorList>
    </citation>
    <scope>IDENTIFICATION</scope>
</reference>
<evidence type="ECO:0000313" key="1">
    <source>
        <dbReference type="Ensembl" id="ENSOARP00020057336.1"/>
    </source>
</evidence>
<protein>
    <submittedName>
        <fullName evidence="1">Uncharacterized protein</fullName>
    </submittedName>
</protein>
<proteinExistence type="predicted"/>
<name>A0AC11EE36_SHEEP</name>
<reference evidence="1" key="1">
    <citation type="submission" date="2020-11" db="EMBL/GenBank/DDBJ databases">
        <authorList>
            <person name="Davenport K.M."/>
            <person name="Bickhart D.M."/>
            <person name="Smith T.P.L."/>
            <person name="Murdoch B.M."/>
            <person name="Rosen B.D."/>
        </authorList>
    </citation>
    <scope>NUCLEOTIDE SEQUENCE [LARGE SCALE GENOMIC DNA]</scope>
    <source>
        <strain evidence="1">OAR_USU_Benz2616</strain>
    </source>
</reference>
<organism evidence="1">
    <name type="scientific">Ovis aries</name>
    <name type="common">Sheep</name>
    <dbReference type="NCBI Taxonomy" id="9940"/>
    <lineage>
        <taxon>Eukaryota</taxon>
        <taxon>Metazoa</taxon>
        <taxon>Chordata</taxon>
        <taxon>Craniata</taxon>
        <taxon>Vertebrata</taxon>
        <taxon>Euteleostomi</taxon>
        <taxon>Mammalia</taxon>
        <taxon>Eutheria</taxon>
        <taxon>Laurasiatheria</taxon>
        <taxon>Artiodactyla</taxon>
        <taxon>Ruminantia</taxon>
        <taxon>Pecora</taxon>
        <taxon>Bovidae</taxon>
        <taxon>Caprinae</taxon>
        <taxon>Ovis</taxon>
    </lineage>
</organism>